<dbReference type="GO" id="GO:0030596">
    <property type="term" value="F:alpha-L-rhamnosidase activity"/>
    <property type="evidence" value="ECO:0007669"/>
    <property type="project" value="UniProtKB-EC"/>
</dbReference>
<dbReference type="InterPro" id="IPR008902">
    <property type="entry name" value="Rhamnosid_concanavalin"/>
</dbReference>
<dbReference type="Pfam" id="PF08531">
    <property type="entry name" value="Bac_rhamnosid_N"/>
    <property type="match status" value="1"/>
</dbReference>
<name>A0AAE3DUF5_9FIRM</name>
<gene>
    <name evidence="8" type="ORF">LKD71_12525</name>
</gene>
<evidence type="ECO:0000256" key="3">
    <source>
        <dbReference type="ARBA" id="ARBA00022801"/>
    </source>
</evidence>
<feature type="domain" description="Bacterial alpha-L-rhamnosidase N-terminal" evidence="5">
    <location>
        <begin position="131"/>
        <end position="307"/>
    </location>
</feature>
<dbReference type="RefSeq" id="WP_227615669.1">
    <property type="nucleotide sequence ID" value="NZ_JAJEPR010000023.1"/>
</dbReference>
<organism evidence="8 9">
    <name type="scientific">Fusicatenibacter faecihominis</name>
    <dbReference type="NCBI Taxonomy" id="2881276"/>
    <lineage>
        <taxon>Bacteria</taxon>
        <taxon>Bacillati</taxon>
        <taxon>Bacillota</taxon>
        <taxon>Clostridia</taxon>
        <taxon>Lachnospirales</taxon>
        <taxon>Lachnospiraceae</taxon>
        <taxon>Fusicatenibacter</taxon>
    </lineage>
</organism>
<keyword evidence="9" id="KW-1185">Reference proteome</keyword>
<evidence type="ECO:0000256" key="1">
    <source>
        <dbReference type="ARBA" id="ARBA00001445"/>
    </source>
</evidence>
<dbReference type="GO" id="GO:0005975">
    <property type="term" value="P:carbohydrate metabolic process"/>
    <property type="evidence" value="ECO:0007669"/>
    <property type="project" value="InterPro"/>
</dbReference>
<dbReference type="Gene3D" id="2.60.120.260">
    <property type="entry name" value="Galactose-binding domain-like"/>
    <property type="match status" value="2"/>
</dbReference>
<evidence type="ECO:0000259" key="6">
    <source>
        <dbReference type="Pfam" id="PF17389"/>
    </source>
</evidence>
<dbReference type="PANTHER" id="PTHR33307">
    <property type="entry name" value="ALPHA-RHAMNOSIDASE (EUROFUNG)"/>
    <property type="match status" value="1"/>
</dbReference>
<sequence>MRPIDIKIQNTAVREGIVEALVICWKFSERDAGKRQAACRILLKRPDGGCLYDTGTLETGKQNGHRLELSFQTHIRFFAEVEITDTEGKTESGRSEIYVSGIAPEKTPEKNWIGNGTGDPFYALRFLEPGKKLKNAYCSAAATGQYELRINGKLPDDSVLNGSWTDFHKRIHYRTFEVTALLKEGRNCLSMEAGNGWYYGKCKDGRYFYTMDKGYEAFGDKLGVNVFLTLEYEDGTREEVVTDESWRILESPVTYTNIYGSEDFDSRKENTYWLFSPEEEEKLAKAAFLEDGPKLGTLEPMLYAPVKVIRAYEGKLAAEEADGSRIYDLGQNMAFLFELRVKGTCGQKLRLQCAENWKAGESFHPMTNSWCEETLSGETECFAPKFTYLAGRYVKVEFLQEAGEEKPEVLYLRGCQISSSVERTGEFYCSDVRYAEIQNLIENSIRNNLQHVHTDCPTAERLGWQEPNHLMAPSIMYTYDVEPFWEKIEWDQCDSQYPKGEKDVDHGAFPHTYEAGLLPSIAPRYARFLVDGGDGSFWDIIPWGSSLVMGLKERERFYGEKKDAGDFYEFIRKYTDYQYEKYLSYASVYGKKEGVCFLRQGLGDWGTWRKEDNSRENIETAYFYRNLLLTAELAGRTGRKTDQKKYEILAEDCKEQYNNLLLKKHPVTGEWYYQSWESDDDGIIQGNQAVPLQFGLVPEDKKASVEKSFLESVKEHRFLAGEIALPYIFRTLGELGEMDIVHDMILQKEHPSYYRFVEKGETCLPEFWSDEARSRDHDMMGSILEWFYRYVAGISSEDGYSSIRIEPRLPKALDWAECRYQSLTGLVEVSVRRKEGGRLEVSCRIPANTVGTLEVNGKAVVLTGGITYRVS</sequence>
<dbReference type="AlphaFoldDB" id="A0AAE3DUF5"/>
<protein>
    <recommendedName>
        <fullName evidence="2">alpha-L-rhamnosidase</fullName>
        <ecNumber evidence="2">3.2.1.40</ecNumber>
    </recommendedName>
</protein>
<dbReference type="InterPro" id="IPR012341">
    <property type="entry name" value="6hp_glycosidase-like_sf"/>
</dbReference>
<dbReference type="Pfam" id="PF17390">
    <property type="entry name" value="Bac_rhamnosid_C"/>
    <property type="match status" value="1"/>
</dbReference>
<feature type="domain" description="Alpha-L-rhamnosidase C-terminal" evidence="7">
    <location>
        <begin position="796"/>
        <end position="859"/>
    </location>
</feature>
<reference evidence="8 9" key="1">
    <citation type="submission" date="2021-10" db="EMBL/GenBank/DDBJ databases">
        <title>Anaerobic single-cell dispensing facilitates the cultivation of human gut bacteria.</title>
        <authorList>
            <person name="Afrizal A."/>
        </authorList>
    </citation>
    <scope>NUCLEOTIDE SEQUENCE [LARGE SCALE GENOMIC DNA]</scope>
    <source>
        <strain evidence="8 9">CLA-AA-H277</strain>
    </source>
</reference>
<evidence type="ECO:0000313" key="8">
    <source>
        <dbReference type="EMBL" id="MCC2190610.1"/>
    </source>
</evidence>
<accession>A0AAE3DUF5</accession>
<dbReference type="Gene3D" id="2.60.420.10">
    <property type="entry name" value="Maltose phosphorylase, domain 3"/>
    <property type="match status" value="1"/>
</dbReference>
<evidence type="ECO:0000259" key="4">
    <source>
        <dbReference type="Pfam" id="PF05592"/>
    </source>
</evidence>
<dbReference type="EMBL" id="JAJEPR010000023">
    <property type="protein sequence ID" value="MCC2190610.1"/>
    <property type="molecule type" value="Genomic_DNA"/>
</dbReference>
<evidence type="ECO:0000259" key="7">
    <source>
        <dbReference type="Pfam" id="PF17390"/>
    </source>
</evidence>
<dbReference type="Gene3D" id="1.50.10.10">
    <property type="match status" value="1"/>
</dbReference>
<dbReference type="Proteomes" id="UP001197875">
    <property type="component" value="Unassembled WGS sequence"/>
</dbReference>
<proteinExistence type="predicted"/>
<comment type="caution">
    <text evidence="8">The sequence shown here is derived from an EMBL/GenBank/DDBJ whole genome shotgun (WGS) entry which is preliminary data.</text>
</comment>
<dbReference type="Pfam" id="PF05592">
    <property type="entry name" value="Bac_rhamnosid"/>
    <property type="match status" value="1"/>
</dbReference>
<dbReference type="PANTHER" id="PTHR33307:SF11">
    <property type="entry name" value="ALPHA-L-RHAMNOSIDASE"/>
    <property type="match status" value="1"/>
</dbReference>
<evidence type="ECO:0000256" key="2">
    <source>
        <dbReference type="ARBA" id="ARBA00012652"/>
    </source>
</evidence>
<dbReference type="EC" id="3.2.1.40" evidence="2"/>
<dbReference type="InterPro" id="IPR013737">
    <property type="entry name" value="Bac_rhamnosid_N"/>
</dbReference>
<dbReference type="Pfam" id="PF17389">
    <property type="entry name" value="Bac_rhamnosid6H"/>
    <property type="match status" value="1"/>
</dbReference>
<dbReference type="InterPro" id="IPR016007">
    <property type="entry name" value="Alpha_rhamnosid"/>
</dbReference>
<dbReference type="SUPFAM" id="SSF48208">
    <property type="entry name" value="Six-hairpin glycosidases"/>
    <property type="match status" value="1"/>
</dbReference>
<dbReference type="InterPro" id="IPR035396">
    <property type="entry name" value="Bac_rhamnosid6H"/>
</dbReference>
<dbReference type="InterPro" id="IPR035398">
    <property type="entry name" value="Bac_rhamnosid_C"/>
</dbReference>
<dbReference type="InterPro" id="IPR008928">
    <property type="entry name" value="6-hairpin_glycosidase_sf"/>
</dbReference>
<feature type="domain" description="Alpha-L-rhamnosidase six-hairpin glycosidase" evidence="6">
    <location>
        <begin position="422"/>
        <end position="791"/>
    </location>
</feature>
<evidence type="ECO:0000259" key="5">
    <source>
        <dbReference type="Pfam" id="PF08531"/>
    </source>
</evidence>
<feature type="domain" description="Alpha-L-rhamnosidase concanavalin-like" evidence="4">
    <location>
        <begin position="321"/>
        <end position="402"/>
    </location>
</feature>
<comment type="catalytic activity">
    <reaction evidence="1">
        <text>Hydrolysis of terminal non-reducing alpha-L-rhamnose residues in alpha-L-rhamnosides.</text>
        <dbReference type="EC" id="3.2.1.40"/>
    </reaction>
</comment>
<evidence type="ECO:0000313" key="9">
    <source>
        <dbReference type="Proteomes" id="UP001197875"/>
    </source>
</evidence>
<keyword evidence="3 8" id="KW-0378">Hydrolase</keyword>